<dbReference type="Proteomes" id="UP000187209">
    <property type="component" value="Unassembled WGS sequence"/>
</dbReference>
<evidence type="ECO:0000313" key="3">
    <source>
        <dbReference type="Proteomes" id="UP000187209"/>
    </source>
</evidence>
<feature type="compositionally biased region" description="Basic and acidic residues" evidence="1">
    <location>
        <begin position="92"/>
        <end position="107"/>
    </location>
</feature>
<reference evidence="2 3" key="1">
    <citation type="submission" date="2016-11" db="EMBL/GenBank/DDBJ databases">
        <title>The macronuclear genome of Stentor coeruleus: a giant cell with tiny introns.</title>
        <authorList>
            <person name="Slabodnick M."/>
            <person name="Ruby J.G."/>
            <person name="Reiff S.B."/>
            <person name="Swart E.C."/>
            <person name="Gosai S."/>
            <person name="Prabakaran S."/>
            <person name="Witkowska E."/>
            <person name="Larue G.E."/>
            <person name="Fisher S."/>
            <person name="Freeman R.M."/>
            <person name="Gunawardena J."/>
            <person name="Chu W."/>
            <person name="Stover N.A."/>
            <person name="Gregory B.D."/>
            <person name="Nowacki M."/>
            <person name="Derisi J."/>
            <person name="Roy S.W."/>
            <person name="Marshall W.F."/>
            <person name="Sood P."/>
        </authorList>
    </citation>
    <scope>NUCLEOTIDE SEQUENCE [LARGE SCALE GENOMIC DNA]</scope>
    <source>
        <strain evidence="2">WM001</strain>
    </source>
</reference>
<feature type="compositionally biased region" description="Basic and acidic residues" evidence="1">
    <location>
        <begin position="55"/>
        <end position="65"/>
    </location>
</feature>
<organism evidence="2 3">
    <name type="scientific">Stentor coeruleus</name>
    <dbReference type="NCBI Taxonomy" id="5963"/>
    <lineage>
        <taxon>Eukaryota</taxon>
        <taxon>Sar</taxon>
        <taxon>Alveolata</taxon>
        <taxon>Ciliophora</taxon>
        <taxon>Postciliodesmatophora</taxon>
        <taxon>Heterotrichea</taxon>
        <taxon>Heterotrichida</taxon>
        <taxon>Stentoridae</taxon>
        <taxon>Stentor</taxon>
    </lineage>
</organism>
<feature type="compositionally biased region" description="Basic and acidic residues" evidence="1">
    <location>
        <begin position="121"/>
        <end position="153"/>
    </location>
</feature>
<sequence>MPKDGKGKNKKWSRHVERDQGFSRMEELEEKAARLGVEVWQLREQDNSSEEEEHEEIKEAAKEESGSDSDNAVKGNLGPMEINNPNRLRPLKKSDFRTEEEMADSKKAQKYKANTQVSDLQRLEEVRARREAAAKQREEQKMQRDNLKEEAKKGIRKRQN</sequence>
<proteinExistence type="predicted"/>
<evidence type="ECO:0008006" key="4">
    <source>
        <dbReference type="Google" id="ProtNLM"/>
    </source>
</evidence>
<name>A0A1R2C936_9CILI</name>
<feature type="region of interest" description="Disordered" evidence="1">
    <location>
        <begin position="1"/>
        <end position="24"/>
    </location>
</feature>
<comment type="caution">
    <text evidence="2">The sequence shown here is derived from an EMBL/GenBank/DDBJ whole genome shotgun (WGS) entry which is preliminary data.</text>
</comment>
<feature type="region of interest" description="Disordered" evidence="1">
    <location>
        <begin position="42"/>
        <end position="160"/>
    </location>
</feature>
<keyword evidence="3" id="KW-1185">Reference proteome</keyword>
<feature type="compositionally biased region" description="Basic and acidic residues" evidence="1">
    <location>
        <begin position="14"/>
        <end position="24"/>
    </location>
</feature>
<gene>
    <name evidence="2" type="ORF">SteCoe_13151</name>
</gene>
<protein>
    <recommendedName>
        <fullName evidence="4">Casein kinase substrate phosphoprotein PP28 domain-containing protein</fullName>
    </recommendedName>
</protein>
<evidence type="ECO:0000313" key="2">
    <source>
        <dbReference type="EMBL" id="OMJ85533.1"/>
    </source>
</evidence>
<evidence type="ECO:0000256" key="1">
    <source>
        <dbReference type="SAM" id="MobiDB-lite"/>
    </source>
</evidence>
<dbReference type="AlphaFoldDB" id="A0A1R2C936"/>
<accession>A0A1R2C936</accession>
<dbReference type="EMBL" id="MPUH01000234">
    <property type="protein sequence ID" value="OMJ85533.1"/>
    <property type="molecule type" value="Genomic_DNA"/>
</dbReference>